<keyword evidence="3" id="KW-0677">Repeat</keyword>
<comment type="subcellular location">
    <subcellularLocation>
        <location evidence="1">Cytoplasm</location>
    </subcellularLocation>
</comment>
<dbReference type="SUPFAM" id="SSF49899">
    <property type="entry name" value="Concanavalin A-like lectins/glucanases"/>
    <property type="match status" value="1"/>
</dbReference>
<dbReference type="Pfam" id="PF13516">
    <property type="entry name" value="LRR_6"/>
    <property type="match status" value="3"/>
</dbReference>
<proteinExistence type="predicted"/>
<dbReference type="PANTHER" id="PTHR45690">
    <property type="entry name" value="NACHT, LRR AND PYD DOMAINS-CONTAINING PROTEIN 12"/>
    <property type="match status" value="1"/>
</dbReference>
<dbReference type="InterPro" id="IPR050637">
    <property type="entry name" value="NLRP_innate_immun_reg"/>
</dbReference>
<dbReference type="SMART" id="SM00368">
    <property type="entry name" value="LRR_RI"/>
    <property type="match status" value="7"/>
</dbReference>
<dbReference type="InterPro" id="IPR001611">
    <property type="entry name" value="Leu-rich_rpt"/>
</dbReference>
<evidence type="ECO:0000313" key="6">
    <source>
        <dbReference type="RefSeq" id="XP_031417165.1"/>
    </source>
</evidence>
<evidence type="ECO:0000256" key="1">
    <source>
        <dbReference type="ARBA" id="ARBA00004496"/>
    </source>
</evidence>
<name>A0A6P8EZB8_CLUHA</name>
<dbReference type="Gene3D" id="2.60.120.920">
    <property type="match status" value="1"/>
</dbReference>
<dbReference type="GeneID" id="116218717"/>
<gene>
    <name evidence="6" type="primary">LOC116218717</name>
</gene>
<organism evidence="5 6">
    <name type="scientific">Clupea harengus</name>
    <name type="common">Atlantic herring</name>
    <dbReference type="NCBI Taxonomy" id="7950"/>
    <lineage>
        <taxon>Eukaryota</taxon>
        <taxon>Metazoa</taxon>
        <taxon>Chordata</taxon>
        <taxon>Craniata</taxon>
        <taxon>Vertebrata</taxon>
        <taxon>Euteleostomi</taxon>
        <taxon>Actinopterygii</taxon>
        <taxon>Neopterygii</taxon>
        <taxon>Teleostei</taxon>
        <taxon>Clupei</taxon>
        <taxon>Clupeiformes</taxon>
        <taxon>Clupeoidei</taxon>
        <taxon>Clupeidae</taxon>
        <taxon>Clupea</taxon>
    </lineage>
</organism>
<evidence type="ECO:0000313" key="5">
    <source>
        <dbReference type="Proteomes" id="UP000515152"/>
    </source>
</evidence>
<dbReference type="PANTHER" id="PTHR45690:SF19">
    <property type="entry name" value="NACHT, LRR AND PYD DOMAINS-CONTAINING PROTEIN 3"/>
    <property type="match status" value="1"/>
</dbReference>
<dbReference type="SUPFAM" id="SSF52047">
    <property type="entry name" value="RNI-like"/>
    <property type="match status" value="1"/>
</dbReference>
<keyword evidence="5" id="KW-1185">Reference proteome</keyword>
<evidence type="ECO:0000256" key="2">
    <source>
        <dbReference type="ARBA" id="ARBA00022490"/>
    </source>
</evidence>
<sequence>MFLCSGLSSSHCKLTKLSLAKCALTKDACGYVASALKANSTLTKLELSHNDVTDLGVEMLCDGLMSAQCRLSSLRLAACHLTYESCTSLANALQGEESSLRELNLNYNDLGDLGVKLLCDGNQCINANSKIQMLKLSECSLTEDSCEYLAYVLQSPSSNLKNLQLRDNDLQDTGVMLLSAGIKHANCRLQSLGLAGCGIKEDGFYSLAHALDCNPLHLEQLCLNFNNPRAQGIVSLFDQKSDPKYKLDTLILDSSEAFQLNPGPRKYFCPLTLDDRVPHDMDFISLRDKSVSTGSSMDASQYEIMLSKEALTKRCYWEVEVSGDRVEIGVSSRAQKSRRADDQMGQSGFFPCLVIYLNKLHGFLQNGEIMADCPDLDCPQRIGLYLNKNAECLSFYSVCEDKLTLLAKFPSTGFTKVTSAGKLFAACRIYSNSEAKLIS</sequence>
<evidence type="ECO:0000256" key="3">
    <source>
        <dbReference type="ARBA" id="ARBA00022737"/>
    </source>
</evidence>
<dbReference type="InterPro" id="IPR043136">
    <property type="entry name" value="B30.2/SPRY_sf"/>
</dbReference>
<dbReference type="AlphaFoldDB" id="A0A6P8EZB8"/>
<dbReference type="Gene3D" id="3.80.10.10">
    <property type="entry name" value="Ribonuclease Inhibitor"/>
    <property type="match status" value="2"/>
</dbReference>
<dbReference type="RefSeq" id="XP_031417165.1">
    <property type="nucleotide sequence ID" value="XM_031561305.2"/>
</dbReference>
<dbReference type="GO" id="GO:0005737">
    <property type="term" value="C:cytoplasm"/>
    <property type="evidence" value="ECO:0007669"/>
    <property type="project" value="UniProtKB-SubCell"/>
</dbReference>
<dbReference type="OrthoDB" id="120976at2759"/>
<dbReference type="InterPro" id="IPR032675">
    <property type="entry name" value="LRR_dom_sf"/>
</dbReference>
<accession>A0A6P8EZB8</accession>
<dbReference type="KEGG" id="char:116218717"/>
<feature type="domain" description="B30.2/SPRY" evidence="4">
    <location>
        <begin position="250"/>
        <end position="439"/>
    </location>
</feature>
<dbReference type="InterPro" id="IPR001870">
    <property type="entry name" value="B30.2/SPRY"/>
</dbReference>
<keyword evidence="2" id="KW-0963">Cytoplasm</keyword>
<dbReference type="Proteomes" id="UP000515152">
    <property type="component" value="Chromosome 23"/>
</dbReference>
<evidence type="ECO:0000259" key="4">
    <source>
        <dbReference type="PROSITE" id="PS50188"/>
    </source>
</evidence>
<dbReference type="InterPro" id="IPR013320">
    <property type="entry name" value="ConA-like_dom_sf"/>
</dbReference>
<dbReference type="PROSITE" id="PS50188">
    <property type="entry name" value="B302_SPRY"/>
    <property type="match status" value="1"/>
</dbReference>
<reference evidence="6" key="1">
    <citation type="submission" date="2025-08" db="UniProtKB">
        <authorList>
            <consortium name="RefSeq"/>
        </authorList>
    </citation>
    <scope>IDENTIFICATION</scope>
</reference>
<protein>
    <submittedName>
        <fullName evidence="6">NACHT, LRR and PYD domains-containing protein 12-like</fullName>
    </submittedName>
</protein>